<sequence length="541" mass="60692">MQLRFLVTKTPTFSVSDFQMPAFQYTWGVERPREKLQRHTVNATVGAEVARAEAKRELEEARLRYEARLAQIDQDVGSEQMQIEIVQLSAPGGRYRRDIAQTVAARFGLLGGEPLPKRGPGRPRKYGPDDPRPRRPSRAKTRAGRLRAKVAQFATAAAVAVVMGASTVTASPARSVAPQAAPAVGRALLVDTIAAKQDVAAAVDLVVTVSDEAIVAAAPAVPETPAFDLRAAAERLNAYRLNALREFASGAEVTIDGEIILSAYLQSHRRARHVCASDWVRGQDGAKRHDYDFTDPADAEKVRPEIRALFKGFGLSRHQPSHDAKDPSRGMAEEDLQLWMKAAIFNGVDCPIGDFDVYLHRYGSAKAYYRFDWEGLEPAIQEERDRFSVWPLIEHRLAFVERRFDEVERGVTDLVTAKVRVMDDEVRTIGRLTATKQAIYRKVVDAMTWFEGFSRLDLLAWAGDDPKHDRKCRIFQRFPGWAFPKELHPAVHDGRIFEEEARFEYAGPKPDELVAFAEKDDQGRIENLRNLSKLDFAEIET</sequence>
<protein>
    <submittedName>
        <fullName evidence="2">Uncharacterized protein</fullName>
    </submittedName>
</protein>
<comment type="caution">
    <text evidence="2">The sequence shown here is derived from an EMBL/GenBank/DDBJ whole genome shotgun (WGS) entry which is preliminary data.</text>
</comment>
<proteinExistence type="predicted"/>
<name>A0ABW0P030_9HYPH</name>
<dbReference type="Proteomes" id="UP001596060">
    <property type="component" value="Unassembled WGS sequence"/>
</dbReference>
<dbReference type="RefSeq" id="WP_377817142.1">
    <property type="nucleotide sequence ID" value="NZ_JBHSLU010000034.1"/>
</dbReference>
<feature type="region of interest" description="Disordered" evidence="1">
    <location>
        <begin position="110"/>
        <end position="144"/>
    </location>
</feature>
<evidence type="ECO:0000313" key="3">
    <source>
        <dbReference type="Proteomes" id="UP001596060"/>
    </source>
</evidence>
<feature type="compositionally biased region" description="Basic residues" evidence="1">
    <location>
        <begin position="134"/>
        <end position="144"/>
    </location>
</feature>
<evidence type="ECO:0000313" key="2">
    <source>
        <dbReference type="EMBL" id="MFC5506090.1"/>
    </source>
</evidence>
<organism evidence="2 3">
    <name type="scientific">Bosea massiliensis</name>
    <dbReference type="NCBI Taxonomy" id="151419"/>
    <lineage>
        <taxon>Bacteria</taxon>
        <taxon>Pseudomonadati</taxon>
        <taxon>Pseudomonadota</taxon>
        <taxon>Alphaproteobacteria</taxon>
        <taxon>Hyphomicrobiales</taxon>
        <taxon>Boseaceae</taxon>
        <taxon>Bosea</taxon>
    </lineage>
</organism>
<evidence type="ECO:0000256" key="1">
    <source>
        <dbReference type="SAM" id="MobiDB-lite"/>
    </source>
</evidence>
<gene>
    <name evidence="2" type="ORF">ACFPN9_12570</name>
</gene>
<accession>A0ABW0P030</accession>
<dbReference type="EMBL" id="JBHSLU010000034">
    <property type="protein sequence ID" value="MFC5506090.1"/>
    <property type="molecule type" value="Genomic_DNA"/>
</dbReference>
<keyword evidence="3" id="KW-1185">Reference proteome</keyword>
<reference evidence="3" key="1">
    <citation type="journal article" date="2019" name="Int. J. Syst. Evol. Microbiol.">
        <title>The Global Catalogue of Microorganisms (GCM) 10K type strain sequencing project: providing services to taxonomists for standard genome sequencing and annotation.</title>
        <authorList>
            <consortium name="The Broad Institute Genomics Platform"/>
            <consortium name="The Broad Institute Genome Sequencing Center for Infectious Disease"/>
            <person name="Wu L."/>
            <person name="Ma J."/>
        </authorList>
    </citation>
    <scope>NUCLEOTIDE SEQUENCE [LARGE SCALE GENOMIC DNA]</scope>
    <source>
        <strain evidence="3">CCUG 43117</strain>
    </source>
</reference>